<dbReference type="GO" id="GO:0030677">
    <property type="term" value="C:ribonuclease P complex"/>
    <property type="evidence" value="ECO:0007669"/>
    <property type="project" value="InterPro"/>
</dbReference>
<dbReference type="SUPFAM" id="SSF101744">
    <property type="entry name" value="Rof/RNase P subunit-like"/>
    <property type="match status" value="1"/>
</dbReference>
<dbReference type="Proteomes" id="UP000192596">
    <property type="component" value="Unassembled WGS sequence"/>
</dbReference>
<keyword evidence="3" id="KW-0539">Nucleus</keyword>
<feature type="compositionally biased region" description="Basic residues" evidence="4">
    <location>
        <begin position="49"/>
        <end position="66"/>
    </location>
</feature>
<evidence type="ECO:0000313" key="5">
    <source>
        <dbReference type="EMBL" id="OQO07511.1"/>
    </source>
</evidence>
<protein>
    <recommendedName>
        <fullName evidence="3">Ribonuclease P protein subunit</fullName>
    </recommendedName>
</protein>
<dbReference type="STRING" id="1507870.A0A1V8T8C6"/>
<dbReference type="InterPro" id="IPR002730">
    <property type="entry name" value="Rpp29/RNP1"/>
</dbReference>
<keyword evidence="3" id="KW-0819">tRNA processing</keyword>
<reference evidence="6" key="1">
    <citation type="submission" date="2017-03" db="EMBL/GenBank/DDBJ databases">
        <title>Genomes of endolithic fungi from Antarctica.</title>
        <authorList>
            <person name="Coleine C."/>
            <person name="Masonjones S."/>
            <person name="Stajich J.E."/>
        </authorList>
    </citation>
    <scope>NUCLEOTIDE SEQUENCE [LARGE SCALE GENOMIC DNA]</scope>
    <source>
        <strain evidence="6">CCFEE 5527</strain>
    </source>
</reference>
<dbReference type="OrthoDB" id="124041at2759"/>
<dbReference type="GO" id="GO:0001682">
    <property type="term" value="P:tRNA 5'-leader removal"/>
    <property type="evidence" value="ECO:0007669"/>
    <property type="project" value="InterPro"/>
</dbReference>
<evidence type="ECO:0000256" key="1">
    <source>
        <dbReference type="ARBA" id="ARBA00004123"/>
    </source>
</evidence>
<comment type="similarity">
    <text evidence="2">Belongs to the eukaryotic/archaeal RNase P protein component 1 family.</text>
</comment>
<keyword evidence="6" id="KW-1185">Reference proteome</keyword>
<dbReference type="AlphaFoldDB" id="A0A1V8T8C6"/>
<dbReference type="GO" id="GO:0000172">
    <property type="term" value="C:ribonuclease MRP complex"/>
    <property type="evidence" value="ECO:0007669"/>
    <property type="project" value="InterPro"/>
</dbReference>
<dbReference type="PANTHER" id="PTHR13348">
    <property type="entry name" value="RIBONUCLEASE P SUBUNIT P29"/>
    <property type="match status" value="1"/>
</dbReference>
<dbReference type="GO" id="GO:0005634">
    <property type="term" value="C:nucleus"/>
    <property type="evidence" value="ECO:0007669"/>
    <property type="project" value="UniProtKB-SubCell"/>
</dbReference>
<feature type="region of interest" description="Disordered" evidence="4">
    <location>
        <begin position="34"/>
        <end position="73"/>
    </location>
</feature>
<dbReference type="InterPro" id="IPR036980">
    <property type="entry name" value="RNase_P/MRP_Rpp29_sf"/>
</dbReference>
<dbReference type="GO" id="GO:0033204">
    <property type="term" value="F:ribonuclease P RNA binding"/>
    <property type="evidence" value="ECO:0007669"/>
    <property type="project" value="InterPro"/>
</dbReference>
<proteinExistence type="inferred from homology"/>
<evidence type="ECO:0000256" key="3">
    <source>
        <dbReference type="PIRNR" id="PIRNR027081"/>
    </source>
</evidence>
<evidence type="ECO:0000256" key="2">
    <source>
        <dbReference type="ARBA" id="ARBA00006181"/>
    </source>
</evidence>
<dbReference type="InterPro" id="IPR023534">
    <property type="entry name" value="Rof/RNase_P-like"/>
</dbReference>
<dbReference type="InterPro" id="IPR016848">
    <property type="entry name" value="RNase_P/MRP_Rpp29-subunit"/>
</dbReference>
<organism evidence="5 6">
    <name type="scientific">Cryoendolithus antarcticus</name>
    <dbReference type="NCBI Taxonomy" id="1507870"/>
    <lineage>
        <taxon>Eukaryota</taxon>
        <taxon>Fungi</taxon>
        <taxon>Dikarya</taxon>
        <taxon>Ascomycota</taxon>
        <taxon>Pezizomycotina</taxon>
        <taxon>Dothideomycetes</taxon>
        <taxon>Dothideomycetidae</taxon>
        <taxon>Cladosporiales</taxon>
        <taxon>Cladosporiaceae</taxon>
        <taxon>Cryoendolithus</taxon>
    </lineage>
</organism>
<evidence type="ECO:0000313" key="6">
    <source>
        <dbReference type="Proteomes" id="UP000192596"/>
    </source>
</evidence>
<comment type="caution">
    <text evidence="5">The sequence shown here is derived from an EMBL/GenBank/DDBJ whole genome shotgun (WGS) entry which is preliminary data.</text>
</comment>
<dbReference type="EMBL" id="NAJO01000014">
    <property type="protein sequence ID" value="OQO07511.1"/>
    <property type="molecule type" value="Genomic_DNA"/>
</dbReference>
<sequence>MSTEALAVTLLQRAHSPDTASTLYRDKIKLRPLLLRPSSPDPTQNARSARQHARRSKQRAVRKSNKPRPLSAKQKRSLCIYEIPKSQQKYSIYEPIHVMWCAYIRDILGLVDGKRSHIEAQDAGPFLASADYHGAIVEIVRSRCASRVGMTGIVVRDTKFTFEIVTRTDEVKVLPKEHSVFRVEVPFKDKEGEVKRMPLVFEVLGEQFQHRATDRANRKFRWHADPDL</sequence>
<gene>
    <name evidence="5" type="ORF">B0A48_07208</name>
</gene>
<dbReference type="Gene3D" id="2.30.30.210">
    <property type="entry name" value="Ribonuclease P/MRP, subunit p29"/>
    <property type="match status" value="1"/>
</dbReference>
<dbReference type="Pfam" id="PF01868">
    <property type="entry name" value="RNase_P-MRP_p29"/>
    <property type="match status" value="1"/>
</dbReference>
<comment type="subcellular location">
    <subcellularLocation>
        <location evidence="1">Nucleus</location>
    </subcellularLocation>
</comment>
<dbReference type="PIRSF" id="PIRSF027081">
    <property type="entry name" value="RNase_P/MRP_p29_subunit"/>
    <property type="match status" value="1"/>
</dbReference>
<accession>A0A1V8T8C6</accession>
<dbReference type="FunCoup" id="A0A1V8T8C6">
    <property type="interactions" value="390"/>
</dbReference>
<dbReference type="PANTHER" id="PTHR13348:SF0">
    <property type="entry name" value="RIBONUCLEASE P PROTEIN SUBUNIT P29"/>
    <property type="match status" value="1"/>
</dbReference>
<dbReference type="SMART" id="SM00538">
    <property type="entry name" value="POP4"/>
    <property type="match status" value="1"/>
</dbReference>
<name>A0A1V8T8C6_9PEZI</name>
<evidence type="ECO:0000256" key="4">
    <source>
        <dbReference type="SAM" id="MobiDB-lite"/>
    </source>
</evidence>
<dbReference type="GO" id="GO:0006364">
    <property type="term" value="P:rRNA processing"/>
    <property type="evidence" value="ECO:0007669"/>
    <property type="project" value="TreeGrafter"/>
</dbReference>
<dbReference type="InParanoid" id="A0A1V8T8C6"/>